<dbReference type="EMBL" id="LR134142">
    <property type="protein sequence ID" value="VEA04339.1"/>
    <property type="molecule type" value="Genomic_DNA"/>
</dbReference>
<dbReference type="Pfam" id="PF22725">
    <property type="entry name" value="GFO_IDH_MocA_C3"/>
    <property type="match status" value="1"/>
</dbReference>
<sequence>MMNKIRSAVVGAGIYGKHHMNAYRHNPDTVLVAICDTDTERCDDLAMAYGVIGYTRLDVLLQEEAVDVVSVATPDPYHTESILTALRHNKHVLAEKPLATSVRECELIVEMAQQRDLLVGVDFHKRWDPAVMRIKAELEKPEAGRILRGHISMDDVISVPTEWLGWAGASSPVWFLGSHCFDLVRHLSGQEVVSVYAVGQKRLMVECGLDTFDSVQSLLTMADGSSWVVENSWVLPEGFPKDNDGRIDILCEATYIRSSSQHRGLEITTPGMTLTPNSYFINYRNGVASGFGIDPINDFVRSVRTKSSYPVTAEDGLAVSRICEAVHRSLESGKPERPIKP</sequence>
<proteinExistence type="predicted"/>
<dbReference type="GO" id="GO:0050112">
    <property type="term" value="F:inositol 2-dehydrogenase (NAD+) activity"/>
    <property type="evidence" value="ECO:0007669"/>
    <property type="project" value="UniProtKB-EC"/>
</dbReference>
<reference evidence="3 4" key="1">
    <citation type="submission" date="2018-12" db="EMBL/GenBank/DDBJ databases">
        <authorList>
            <consortium name="Pathogen Informatics"/>
        </authorList>
    </citation>
    <scope>NUCLEOTIDE SEQUENCE [LARGE SCALE GENOMIC DNA]</scope>
    <source>
        <strain evidence="3 4">NCTC7406</strain>
    </source>
</reference>
<dbReference type="PANTHER" id="PTHR43377:SF1">
    <property type="entry name" value="BILIVERDIN REDUCTASE A"/>
    <property type="match status" value="1"/>
</dbReference>
<feature type="domain" description="GFO/IDH/MocA-like oxidoreductase" evidence="2">
    <location>
        <begin position="132"/>
        <end position="253"/>
    </location>
</feature>
<organism evidence="3 4">
    <name type="scientific">Salmonella enterica subsp. enterica serovar Sanjuan</name>
    <dbReference type="NCBI Taxonomy" id="1160765"/>
    <lineage>
        <taxon>Bacteria</taxon>
        <taxon>Pseudomonadati</taxon>
        <taxon>Pseudomonadota</taxon>
        <taxon>Gammaproteobacteria</taxon>
        <taxon>Enterobacterales</taxon>
        <taxon>Enterobacteriaceae</taxon>
        <taxon>Salmonella</taxon>
    </lineage>
</organism>
<dbReference type="Proteomes" id="UP000276345">
    <property type="component" value="Chromosome"/>
</dbReference>
<dbReference type="SUPFAM" id="SSF55347">
    <property type="entry name" value="Glyceraldehyde-3-phosphate dehydrogenase-like, C-terminal domain"/>
    <property type="match status" value="1"/>
</dbReference>
<dbReference type="GO" id="GO:0000166">
    <property type="term" value="F:nucleotide binding"/>
    <property type="evidence" value="ECO:0007669"/>
    <property type="project" value="InterPro"/>
</dbReference>
<feature type="domain" description="Gfo/Idh/MocA-like oxidoreductase N-terminal" evidence="1">
    <location>
        <begin position="5"/>
        <end position="123"/>
    </location>
</feature>
<name>A0A447NLZ2_SALET</name>
<dbReference type="Gene3D" id="3.30.360.10">
    <property type="entry name" value="Dihydrodipicolinate Reductase, domain 2"/>
    <property type="match status" value="1"/>
</dbReference>
<keyword evidence="3" id="KW-0560">Oxidoreductase</keyword>
<dbReference type="Pfam" id="PF01408">
    <property type="entry name" value="GFO_IDH_MocA"/>
    <property type="match status" value="1"/>
</dbReference>
<evidence type="ECO:0000259" key="1">
    <source>
        <dbReference type="Pfam" id="PF01408"/>
    </source>
</evidence>
<evidence type="ECO:0000313" key="3">
    <source>
        <dbReference type="EMBL" id="VEA04339.1"/>
    </source>
</evidence>
<evidence type="ECO:0000259" key="2">
    <source>
        <dbReference type="Pfam" id="PF22725"/>
    </source>
</evidence>
<dbReference type="AlphaFoldDB" id="A0A447NLZ2"/>
<protein>
    <submittedName>
        <fullName evidence="3">Putative dehydrogenase</fullName>
        <ecNumber evidence="3">1.1.1.18</ecNumber>
    </submittedName>
</protein>
<gene>
    <name evidence="3" type="primary">idhA_1</name>
    <name evidence="3" type="ORF">NCTC7406_01343</name>
</gene>
<dbReference type="InterPro" id="IPR000683">
    <property type="entry name" value="Gfo/Idh/MocA-like_OxRdtase_N"/>
</dbReference>
<accession>A0A447NLZ2</accession>
<dbReference type="InterPro" id="IPR036291">
    <property type="entry name" value="NAD(P)-bd_dom_sf"/>
</dbReference>
<evidence type="ECO:0000313" key="4">
    <source>
        <dbReference type="Proteomes" id="UP000276345"/>
    </source>
</evidence>
<dbReference type="InterPro" id="IPR055170">
    <property type="entry name" value="GFO_IDH_MocA-like_dom"/>
</dbReference>
<dbReference type="SUPFAM" id="SSF51735">
    <property type="entry name" value="NAD(P)-binding Rossmann-fold domains"/>
    <property type="match status" value="1"/>
</dbReference>
<dbReference type="EC" id="1.1.1.18" evidence="3"/>
<dbReference type="Gene3D" id="3.40.50.720">
    <property type="entry name" value="NAD(P)-binding Rossmann-like Domain"/>
    <property type="match status" value="1"/>
</dbReference>
<dbReference type="InterPro" id="IPR051450">
    <property type="entry name" value="Gfo/Idh/MocA_Oxidoreductases"/>
</dbReference>
<dbReference type="PANTHER" id="PTHR43377">
    <property type="entry name" value="BILIVERDIN REDUCTASE A"/>
    <property type="match status" value="1"/>
</dbReference>